<dbReference type="Proteomes" id="UP001366085">
    <property type="component" value="Unassembled WGS sequence"/>
</dbReference>
<organism evidence="2 3">
    <name type="scientific">Microbacterium istanbulense</name>
    <dbReference type="NCBI Taxonomy" id="3122049"/>
    <lineage>
        <taxon>Bacteria</taxon>
        <taxon>Bacillati</taxon>
        <taxon>Actinomycetota</taxon>
        <taxon>Actinomycetes</taxon>
        <taxon>Micrococcales</taxon>
        <taxon>Microbacteriaceae</taxon>
        <taxon>Microbacterium</taxon>
    </lineage>
</organism>
<name>A0ABU8LMW3_9MICO</name>
<accession>A0ABU8LMW3</accession>
<reference evidence="2 3" key="1">
    <citation type="submission" date="2024-02" db="EMBL/GenBank/DDBJ databases">
        <authorList>
            <person name="Saticioglu I.B."/>
        </authorList>
    </citation>
    <scope>NUCLEOTIDE SEQUENCE [LARGE SCALE GENOMIC DNA]</scope>
    <source>
        <strain evidence="2 3">Mu-43</strain>
    </source>
</reference>
<feature type="compositionally biased region" description="Low complexity" evidence="1">
    <location>
        <begin position="32"/>
        <end position="56"/>
    </location>
</feature>
<feature type="region of interest" description="Disordered" evidence="1">
    <location>
        <begin position="28"/>
        <end position="56"/>
    </location>
</feature>
<proteinExistence type="predicted"/>
<sequence>MQLGTRWAAGTVPPASVPADLRPAIADVEAKLAASPDGPASPSPGSLSPSSGSLSPSKGYWTLTWLEGRAIAELDAGWEVVQTASGEVIARPFED</sequence>
<keyword evidence="3" id="KW-1185">Reference proteome</keyword>
<dbReference type="RefSeq" id="WP_337319389.1">
    <property type="nucleotide sequence ID" value="NZ_JBBDGN010000006.1"/>
</dbReference>
<evidence type="ECO:0000256" key="1">
    <source>
        <dbReference type="SAM" id="MobiDB-lite"/>
    </source>
</evidence>
<protein>
    <submittedName>
        <fullName evidence="2">Uncharacterized protein</fullName>
    </submittedName>
</protein>
<dbReference type="EMBL" id="JBBDGN010000006">
    <property type="protein sequence ID" value="MEJ1091662.1"/>
    <property type="molecule type" value="Genomic_DNA"/>
</dbReference>
<evidence type="ECO:0000313" key="2">
    <source>
        <dbReference type="EMBL" id="MEJ1091662.1"/>
    </source>
</evidence>
<comment type="caution">
    <text evidence="2">The sequence shown here is derived from an EMBL/GenBank/DDBJ whole genome shotgun (WGS) entry which is preliminary data.</text>
</comment>
<evidence type="ECO:0000313" key="3">
    <source>
        <dbReference type="Proteomes" id="UP001366085"/>
    </source>
</evidence>
<gene>
    <name evidence="2" type="ORF">WDU93_08125</name>
</gene>